<dbReference type="PROSITE" id="PS01186">
    <property type="entry name" value="EGF_2"/>
    <property type="match status" value="1"/>
</dbReference>
<dbReference type="EMBL" id="KZ355598">
    <property type="protein sequence ID" value="PIO60380.1"/>
    <property type="molecule type" value="Genomic_DNA"/>
</dbReference>
<dbReference type="Pfam" id="PF12662">
    <property type="entry name" value="cEGF"/>
    <property type="match status" value="1"/>
</dbReference>
<evidence type="ECO:0000313" key="5">
    <source>
        <dbReference type="EMBL" id="PIO60380.1"/>
    </source>
</evidence>
<dbReference type="InterPro" id="IPR001881">
    <property type="entry name" value="EGF-like_Ca-bd_dom"/>
</dbReference>
<dbReference type="AlphaFoldDB" id="A0A2G9TSY7"/>
<organism evidence="5 6">
    <name type="scientific">Teladorsagia circumcincta</name>
    <name type="common">Brown stomach worm</name>
    <name type="synonym">Ostertagia circumcincta</name>
    <dbReference type="NCBI Taxonomy" id="45464"/>
    <lineage>
        <taxon>Eukaryota</taxon>
        <taxon>Metazoa</taxon>
        <taxon>Ecdysozoa</taxon>
        <taxon>Nematoda</taxon>
        <taxon>Chromadorea</taxon>
        <taxon>Rhabditida</taxon>
        <taxon>Rhabditina</taxon>
        <taxon>Rhabditomorpha</taxon>
        <taxon>Strongyloidea</taxon>
        <taxon>Trichostrongylidae</taxon>
        <taxon>Teladorsagia</taxon>
    </lineage>
</organism>
<name>A0A2G9TSY7_TELCI</name>
<keyword evidence="3" id="KW-1015">Disulfide bond</keyword>
<keyword evidence="6" id="KW-1185">Reference proteome</keyword>
<feature type="non-terminal residue" evidence="5">
    <location>
        <position position="1"/>
    </location>
</feature>
<feature type="non-terminal residue" evidence="5">
    <location>
        <position position="140"/>
    </location>
</feature>
<accession>A0A2G9TSY7</accession>
<feature type="domain" description="EGF-like" evidence="4">
    <location>
        <begin position="36"/>
        <end position="51"/>
    </location>
</feature>
<dbReference type="PANTHER" id="PTHR24034:SF89">
    <property type="entry name" value="COMPLEMENT COMPONENT C1Q RECEPTOR"/>
    <property type="match status" value="1"/>
</dbReference>
<dbReference type="OrthoDB" id="10060424at2759"/>
<dbReference type="PROSITE" id="PS01187">
    <property type="entry name" value="EGF_CA"/>
    <property type="match status" value="1"/>
</dbReference>
<reference evidence="5 6" key="1">
    <citation type="submission" date="2015-09" db="EMBL/GenBank/DDBJ databases">
        <title>Draft genome of the parasitic nematode Teladorsagia circumcincta isolate WARC Sus (inbred).</title>
        <authorList>
            <person name="Mitreva M."/>
        </authorList>
    </citation>
    <scope>NUCLEOTIDE SEQUENCE [LARGE SCALE GENOMIC DNA]</scope>
    <source>
        <strain evidence="5 6">S</strain>
    </source>
</reference>
<dbReference type="FunFam" id="2.10.25.10:FF:000859">
    <property type="entry name" value="Fibulin-1"/>
    <property type="match status" value="1"/>
</dbReference>
<dbReference type="SMART" id="SM00179">
    <property type="entry name" value="EGF_CA"/>
    <property type="match status" value="2"/>
</dbReference>
<gene>
    <name evidence="5" type="ORF">TELCIR_18122</name>
</gene>
<dbReference type="SMART" id="SM00181">
    <property type="entry name" value="EGF"/>
    <property type="match status" value="2"/>
</dbReference>
<dbReference type="GO" id="GO:0005509">
    <property type="term" value="F:calcium ion binding"/>
    <property type="evidence" value="ECO:0007669"/>
    <property type="project" value="InterPro"/>
</dbReference>
<keyword evidence="1" id="KW-0245">EGF-like domain</keyword>
<dbReference type="InterPro" id="IPR000742">
    <property type="entry name" value="EGF"/>
</dbReference>
<evidence type="ECO:0000256" key="1">
    <source>
        <dbReference type="ARBA" id="ARBA00022536"/>
    </source>
</evidence>
<dbReference type="InterPro" id="IPR026823">
    <property type="entry name" value="cEGF"/>
</dbReference>
<dbReference type="InterPro" id="IPR050751">
    <property type="entry name" value="ECM_structural_protein"/>
</dbReference>
<keyword evidence="2" id="KW-0677">Repeat</keyword>
<protein>
    <submittedName>
        <fullName evidence="5">Calcium binding EGF domain protein</fullName>
    </submittedName>
</protein>
<evidence type="ECO:0000259" key="4">
    <source>
        <dbReference type="PROSITE" id="PS01186"/>
    </source>
</evidence>
<dbReference type="PANTHER" id="PTHR24034">
    <property type="entry name" value="EGF-LIKE DOMAIN-CONTAINING PROTEIN"/>
    <property type="match status" value="1"/>
</dbReference>
<evidence type="ECO:0000313" key="6">
    <source>
        <dbReference type="Proteomes" id="UP000230423"/>
    </source>
</evidence>
<dbReference type="InterPro" id="IPR018097">
    <property type="entry name" value="EGF_Ca-bd_CS"/>
</dbReference>
<dbReference type="SUPFAM" id="SSF57196">
    <property type="entry name" value="EGF/Laminin"/>
    <property type="match status" value="2"/>
</dbReference>
<evidence type="ECO:0000256" key="3">
    <source>
        <dbReference type="ARBA" id="ARBA00023157"/>
    </source>
</evidence>
<sequence>ADGRTCVDIDECQLWAGAGNDLCMGGCVNTKGSYLCHCPPGYKIQPDGRTCVDIDECALGECQGHERICVNTLGQFKCHEIKCPENYVHDSNYKNTVQDGYSCLKACKQEDVVCLGNHTKEILYQFRALPSTKLVENPIE</sequence>
<evidence type="ECO:0000256" key="2">
    <source>
        <dbReference type="ARBA" id="ARBA00022737"/>
    </source>
</evidence>
<proteinExistence type="predicted"/>
<dbReference type="Proteomes" id="UP000230423">
    <property type="component" value="Unassembled WGS sequence"/>
</dbReference>
<dbReference type="Gene3D" id="2.10.25.10">
    <property type="entry name" value="Laminin"/>
    <property type="match status" value="2"/>
</dbReference>